<proteinExistence type="predicted"/>
<sequence>MAHGTGETMMRNFRIALLGAVGWLAICGLASAQTQPAPDMPATSTFGRWTTMVDTLDTGQDTHKTCAASTAFFDASGNSGTLTLSISTGDALPPDAYPAIMLTVDNKQLPTGTKIPATFGDPGVKVSATVYSNDAGIGRPSWTVDNQAKTGLALLRAMRQVVSLDVTFGKQAFASIPMDGFTKAYRNLGTSCGFPTKDVAP</sequence>
<evidence type="ECO:0000256" key="1">
    <source>
        <dbReference type="SAM" id="SignalP"/>
    </source>
</evidence>
<gene>
    <name evidence="2" type="ORF">BAE39_11070</name>
</gene>
<protein>
    <recommendedName>
        <fullName evidence="4">Invasion associated locus B family protein</fullName>
    </recommendedName>
</protein>
<feature type="chain" id="PRO_5009827042" description="Invasion associated locus B family protein" evidence="1">
    <location>
        <begin position="33"/>
        <end position="201"/>
    </location>
</feature>
<evidence type="ECO:0000313" key="2">
    <source>
        <dbReference type="EMBL" id="OBP76644.1"/>
    </source>
</evidence>
<dbReference type="OrthoDB" id="7665031at2"/>
<name>A0A1A5I8F9_RHILI</name>
<dbReference type="AlphaFoldDB" id="A0A1A5I8F9"/>
<organism evidence="2 3">
    <name type="scientific">Rhizobium loti</name>
    <name type="common">Mesorhizobium loti</name>
    <dbReference type="NCBI Taxonomy" id="381"/>
    <lineage>
        <taxon>Bacteria</taxon>
        <taxon>Pseudomonadati</taxon>
        <taxon>Pseudomonadota</taxon>
        <taxon>Alphaproteobacteria</taxon>
        <taxon>Hyphomicrobiales</taxon>
        <taxon>Phyllobacteriaceae</taxon>
        <taxon>Mesorhizobium</taxon>
    </lineage>
</organism>
<evidence type="ECO:0008006" key="4">
    <source>
        <dbReference type="Google" id="ProtNLM"/>
    </source>
</evidence>
<evidence type="ECO:0000313" key="3">
    <source>
        <dbReference type="Proteomes" id="UP000093748"/>
    </source>
</evidence>
<feature type="signal peptide" evidence="1">
    <location>
        <begin position="1"/>
        <end position="32"/>
    </location>
</feature>
<keyword evidence="1" id="KW-0732">Signal</keyword>
<reference evidence="3" key="1">
    <citation type="submission" date="2016-06" db="EMBL/GenBank/DDBJ databases">
        <title>NZP2037 Pacbio-Illumina hybrid assembly.</title>
        <authorList>
            <person name="Ramsay J.P."/>
        </authorList>
    </citation>
    <scope>NUCLEOTIDE SEQUENCE [LARGE SCALE GENOMIC DNA]</scope>
    <source>
        <strain evidence="3">R7ANS::ICEMlSym2042</strain>
    </source>
</reference>
<comment type="caution">
    <text evidence="2">The sequence shown here is derived from an EMBL/GenBank/DDBJ whole genome shotgun (WGS) entry which is preliminary data.</text>
</comment>
<dbReference type="EMBL" id="LZTJ01000012">
    <property type="protein sequence ID" value="OBP76644.1"/>
    <property type="molecule type" value="Genomic_DNA"/>
</dbReference>
<dbReference type="Proteomes" id="UP000093748">
    <property type="component" value="Unassembled WGS sequence"/>
</dbReference>
<accession>A0A1A5I8F9</accession>